<dbReference type="Gene3D" id="3.40.50.1000">
    <property type="entry name" value="HAD superfamily/HAD-like"/>
    <property type="match status" value="1"/>
</dbReference>
<dbReference type="EMBL" id="JABKKF010000005">
    <property type="protein sequence ID" value="NPD92157.1"/>
    <property type="molecule type" value="Genomic_DNA"/>
</dbReference>
<proteinExistence type="predicted"/>
<reference evidence="1 2" key="1">
    <citation type="submission" date="2020-05" db="EMBL/GenBank/DDBJ databases">
        <title>Distinct polysaccharide utilization as determinants for interspecies competition between intestinal Prevotella spp.</title>
        <authorList>
            <person name="Galvez E.J.C."/>
            <person name="Iljazovic A."/>
            <person name="Strowig T."/>
        </authorList>
    </citation>
    <scope>NUCLEOTIDE SEQUENCE [LARGE SCALE GENOMIC DNA]</scope>
    <source>
        <strain evidence="1 2">PMUR</strain>
    </source>
</reference>
<gene>
    <name evidence="1" type="ORF">HPS56_07290</name>
</gene>
<dbReference type="InterPro" id="IPR023198">
    <property type="entry name" value="PGP-like_dom2"/>
</dbReference>
<dbReference type="InterPro" id="IPR036412">
    <property type="entry name" value="HAD-like_sf"/>
</dbReference>
<dbReference type="SUPFAM" id="SSF56784">
    <property type="entry name" value="HAD-like"/>
    <property type="match status" value="1"/>
</dbReference>
<dbReference type="RefSeq" id="WP_172275494.1">
    <property type="nucleotide sequence ID" value="NZ_CASGMU010000004.1"/>
</dbReference>
<dbReference type="PANTHER" id="PTHR43481:SF4">
    <property type="entry name" value="GLYCEROL-1-PHOSPHATE PHOSPHOHYDROLASE 1-RELATED"/>
    <property type="match status" value="1"/>
</dbReference>
<dbReference type="InterPro" id="IPR006439">
    <property type="entry name" value="HAD-SF_hydro_IA"/>
</dbReference>
<dbReference type="GO" id="GO:0016787">
    <property type="term" value="F:hydrolase activity"/>
    <property type="evidence" value="ECO:0007669"/>
    <property type="project" value="UniProtKB-KW"/>
</dbReference>
<keyword evidence="1" id="KW-0378">Hydrolase</keyword>
<protein>
    <submittedName>
        <fullName evidence="1">HAD-IA family hydrolase</fullName>
    </submittedName>
</protein>
<dbReference type="Gene3D" id="1.10.150.240">
    <property type="entry name" value="Putative phosphatase, domain 2"/>
    <property type="match status" value="1"/>
</dbReference>
<organism evidence="1 2">
    <name type="scientific">Xylanibacter muris</name>
    <dbReference type="NCBI Taxonomy" id="2736290"/>
    <lineage>
        <taxon>Bacteria</taxon>
        <taxon>Pseudomonadati</taxon>
        <taxon>Bacteroidota</taxon>
        <taxon>Bacteroidia</taxon>
        <taxon>Bacteroidales</taxon>
        <taxon>Prevotellaceae</taxon>
        <taxon>Xylanibacter</taxon>
    </lineage>
</organism>
<evidence type="ECO:0000313" key="1">
    <source>
        <dbReference type="EMBL" id="NPD92157.1"/>
    </source>
</evidence>
<evidence type="ECO:0000313" key="2">
    <source>
        <dbReference type="Proteomes" id="UP000714420"/>
    </source>
</evidence>
<dbReference type="SFLD" id="SFLDS00003">
    <property type="entry name" value="Haloacid_Dehalogenase"/>
    <property type="match status" value="1"/>
</dbReference>
<dbReference type="SFLD" id="SFLDG01129">
    <property type="entry name" value="C1.5:_HAD__Beta-PGM__Phosphata"/>
    <property type="match status" value="1"/>
</dbReference>
<keyword evidence="2" id="KW-1185">Reference proteome</keyword>
<dbReference type="InterPro" id="IPR051806">
    <property type="entry name" value="HAD-like_SPP"/>
</dbReference>
<dbReference type="Pfam" id="PF13419">
    <property type="entry name" value="HAD_2"/>
    <property type="match status" value="1"/>
</dbReference>
<sequence>MFKKEIDNYMKRHGFGQFCPKAVLFDMDGVLYDSMPNHAKSWHRSMKGFGIDMPEAKAYTYEGMRGVETIKLLAREQWGRDLSDEEAQKMYSEKSRFFSMCPEAGIMEGVIELQRKIKRDGMKIVVVTGSGQKSLLEKLEREFEGLVRNELIVSSFDVTRGKPHPEPYLKGMEKAGVKPWEAIVVENAPLGVRAAVAADIFTVAVNTGPLPDSDLKNEGADIIFPSIPDFRDKWEELSVYRQYP</sequence>
<dbReference type="NCBIfam" id="TIGR01509">
    <property type="entry name" value="HAD-SF-IA-v3"/>
    <property type="match status" value="1"/>
</dbReference>
<dbReference type="PANTHER" id="PTHR43481">
    <property type="entry name" value="FRUCTOSE-1-PHOSPHATE PHOSPHATASE"/>
    <property type="match status" value="1"/>
</dbReference>
<dbReference type="InterPro" id="IPR041492">
    <property type="entry name" value="HAD_2"/>
</dbReference>
<name>A0ABX2APJ1_9BACT</name>
<dbReference type="InterPro" id="IPR023214">
    <property type="entry name" value="HAD_sf"/>
</dbReference>
<dbReference type="Proteomes" id="UP000714420">
    <property type="component" value="Unassembled WGS sequence"/>
</dbReference>
<dbReference type="SFLD" id="SFLDG01135">
    <property type="entry name" value="C1.5.6:_HAD__Beta-PGM__Phospha"/>
    <property type="match status" value="1"/>
</dbReference>
<accession>A0ABX2APJ1</accession>
<comment type="caution">
    <text evidence="1">The sequence shown here is derived from an EMBL/GenBank/DDBJ whole genome shotgun (WGS) entry which is preliminary data.</text>
</comment>